<dbReference type="InterPro" id="IPR038756">
    <property type="entry name" value="CheX-like"/>
</dbReference>
<keyword evidence="4" id="KW-1185">Reference proteome</keyword>
<evidence type="ECO:0000259" key="2">
    <source>
        <dbReference type="Pfam" id="PF13690"/>
    </source>
</evidence>
<dbReference type="Proteomes" id="UP000660611">
    <property type="component" value="Unassembled WGS sequence"/>
</dbReference>
<name>A0A919PYM0_9ACTN</name>
<protein>
    <recommendedName>
        <fullName evidence="2">Chemotaxis phosphatase CheX-like domain-containing protein</fullName>
    </recommendedName>
</protein>
<evidence type="ECO:0000313" key="4">
    <source>
        <dbReference type="Proteomes" id="UP000660611"/>
    </source>
</evidence>
<comment type="caution">
    <text evidence="3">The sequence shown here is derived from an EMBL/GenBank/DDBJ whole genome shotgun (WGS) entry which is preliminary data.</text>
</comment>
<proteinExistence type="predicted"/>
<organism evidence="3 4">
    <name type="scientific">Dactylosporangium siamense</name>
    <dbReference type="NCBI Taxonomy" id="685454"/>
    <lineage>
        <taxon>Bacteria</taxon>
        <taxon>Bacillati</taxon>
        <taxon>Actinomycetota</taxon>
        <taxon>Actinomycetes</taxon>
        <taxon>Micromonosporales</taxon>
        <taxon>Micromonosporaceae</taxon>
        <taxon>Dactylosporangium</taxon>
    </lineage>
</organism>
<dbReference type="InterPro" id="IPR028976">
    <property type="entry name" value="CheC-like_sf"/>
</dbReference>
<accession>A0A919PYM0</accession>
<dbReference type="Gene3D" id="3.40.1550.10">
    <property type="entry name" value="CheC-like"/>
    <property type="match status" value="1"/>
</dbReference>
<dbReference type="SUPFAM" id="SSF103039">
    <property type="entry name" value="CheC-like"/>
    <property type="match status" value="1"/>
</dbReference>
<feature type="domain" description="Chemotaxis phosphatase CheX-like" evidence="2">
    <location>
        <begin position="42"/>
        <end position="116"/>
    </location>
</feature>
<dbReference type="PANTHER" id="PTHR39452:SF1">
    <property type="entry name" value="CHEY-P PHOSPHATASE CHEX"/>
    <property type="match status" value="1"/>
</dbReference>
<dbReference type="InterPro" id="IPR028051">
    <property type="entry name" value="CheX-like_dom"/>
</dbReference>
<reference evidence="3" key="1">
    <citation type="submission" date="2021-01" db="EMBL/GenBank/DDBJ databases">
        <title>Whole genome shotgun sequence of Dactylosporangium siamense NBRC 106093.</title>
        <authorList>
            <person name="Komaki H."/>
            <person name="Tamura T."/>
        </authorList>
    </citation>
    <scope>NUCLEOTIDE SEQUENCE</scope>
    <source>
        <strain evidence="3">NBRC 106093</strain>
    </source>
</reference>
<keyword evidence="1" id="KW-0145">Chemotaxis</keyword>
<dbReference type="EMBL" id="BONQ01000214">
    <property type="protein sequence ID" value="GIG53145.1"/>
    <property type="molecule type" value="Genomic_DNA"/>
</dbReference>
<dbReference type="RefSeq" id="WP_203854748.1">
    <property type="nucleotide sequence ID" value="NZ_BAAAVW010000054.1"/>
</dbReference>
<gene>
    <name evidence="3" type="ORF">Dsi01nite_111860</name>
</gene>
<sequence>MTTNPTEDDLKVIAEQVWSSYLDLDGSSPLVPVPAEKHQADVTASVSVTGAWRGHVLVSCSDAASKNVAAALLGIEFDDVAEEDVADALGELANIIGGNVKSLLPEPSALSLPHVHVEGTQGRYPHVTEVCHLDGTWMDESVTVTVLESTTDLAGASA</sequence>
<evidence type="ECO:0000313" key="3">
    <source>
        <dbReference type="EMBL" id="GIG53145.1"/>
    </source>
</evidence>
<evidence type="ECO:0000256" key="1">
    <source>
        <dbReference type="ARBA" id="ARBA00022500"/>
    </source>
</evidence>
<dbReference type="GO" id="GO:0006935">
    <property type="term" value="P:chemotaxis"/>
    <property type="evidence" value="ECO:0007669"/>
    <property type="project" value="UniProtKB-KW"/>
</dbReference>
<dbReference type="Pfam" id="PF13690">
    <property type="entry name" value="CheX"/>
    <property type="match status" value="1"/>
</dbReference>
<dbReference type="PANTHER" id="PTHR39452">
    <property type="entry name" value="CHEY-P PHOSPHATASE CHEX"/>
    <property type="match status" value="1"/>
</dbReference>
<dbReference type="CDD" id="cd17906">
    <property type="entry name" value="CheX"/>
    <property type="match status" value="1"/>
</dbReference>
<dbReference type="AlphaFoldDB" id="A0A919PYM0"/>